<dbReference type="InterPro" id="IPR050091">
    <property type="entry name" value="PKS_NRPS_Biosynth_Enz"/>
</dbReference>
<dbReference type="InterPro" id="IPR013154">
    <property type="entry name" value="ADH-like_N"/>
</dbReference>
<dbReference type="GO" id="GO:0031177">
    <property type="term" value="F:phosphopantetheine binding"/>
    <property type="evidence" value="ECO:0007669"/>
    <property type="project" value="InterPro"/>
</dbReference>
<dbReference type="Pfam" id="PF08659">
    <property type="entry name" value="KR"/>
    <property type="match status" value="1"/>
</dbReference>
<dbReference type="Gene3D" id="3.90.180.10">
    <property type="entry name" value="Medium-chain alcohol dehydrogenases, catalytic domain"/>
    <property type="match status" value="1"/>
</dbReference>
<dbReference type="SMART" id="SM00829">
    <property type="entry name" value="PKS_ER"/>
    <property type="match status" value="1"/>
</dbReference>
<reference evidence="5" key="1">
    <citation type="submission" date="2019-09" db="EMBL/GenBank/DDBJ databases">
        <title>Characterisation of the sponge microbiome using genome-centric metagenomics.</title>
        <authorList>
            <person name="Engelberts J.P."/>
            <person name="Robbins S.J."/>
            <person name="De Goeij J.M."/>
            <person name="Aranda M."/>
            <person name="Bell S.C."/>
            <person name="Webster N.S."/>
        </authorList>
    </citation>
    <scope>NUCLEOTIDE SEQUENCE</scope>
    <source>
        <strain evidence="5">SB0662_bin_9</strain>
    </source>
</reference>
<dbReference type="Pfam" id="PF00107">
    <property type="entry name" value="ADH_zinc_N"/>
    <property type="match status" value="1"/>
</dbReference>
<dbReference type="FunFam" id="3.40.50.720:FF:000209">
    <property type="entry name" value="Polyketide synthase Pks12"/>
    <property type="match status" value="1"/>
</dbReference>
<protein>
    <submittedName>
        <fullName evidence="5">SDR family NAD(P)-dependent oxidoreductase</fullName>
    </submittedName>
</protein>
<dbReference type="Pfam" id="PF08240">
    <property type="entry name" value="ADH_N"/>
    <property type="match status" value="1"/>
</dbReference>
<accession>A0A6B1DTI9</accession>
<name>A0A6B1DTI9_9CHLR</name>
<evidence type="ECO:0000256" key="3">
    <source>
        <dbReference type="ARBA" id="ARBA00022679"/>
    </source>
</evidence>
<dbReference type="CDD" id="cd05195">
    <property type="entry name" value="enoyl_red"/>
    <property type="match status" value="1"/>
</dbReference>
<dbReference type="PANTHER" id="PTHR43775">
    <property type="entry name" value="FATTY ACID SYNTHASE"/>
    <property type="match status" value="1"/>
</dbReference>
<dbReference type="GO" id="GO:0005886">
    <property type="term" value="C:plasma membrane"/>
    <property type="evidence" value="ECO:0007669"/>
    <property type="project" value="TreeGrafter"/>
</dbReference>
<comment type="caution">
    <text evidence="5">The sequence shown here is derived from an EMBL/GenBank/DDBJ whole genome shotgun (WGS) entry which is preliminary data.</text>
</comment>
<evidence type="ECO:0000256" key="2">
    <source>
        <dbReference type="ARBA" id="ARBA00022553"/>
    </source>
</evidence>
<gene>
    <name evidence="5" type="ORF">F4Y08_12420</name>
</gene>
<dbReference type="InterPro" id="IPR020843">
    <property type="entry name" value="ER"/>
</dbReference>
<dbReference type="PROSITE" id="PS50075">
    <property type="entry name" value="CARRIER"/>
    <property type="match status" value="1"/>
</dbReference>
<organism evidence="5">
    <name type="scientific">Caldilineaceae bacterium SB0662_bin_9</name>
    <dbReference type="NCBI Taxonomy" id="2605258"/>
    <lineage>
        <taxon>Bacteria</taxon>
        <taxon>Bacillati</taxon>
        <taxon>Chloroflexota</taxon>
        <taxon>Caldilineae</taxon>
        <taxon>Caldilineales</taxon>
        <taxon>Caldilineaceae</taxon>
    </lineage>
</organism>
<dbReference type="SMART" id="SM00822">
    <property type="entry name" value="PKS_KR"/>
    <property type="match status" value="1"/>
</dbReference>
<dbReference type="SUPFAM" id="SSF50129">
    <property type="entry name" value="GroES-like"/>
    <property type="match status" value="1"/>
</dbReference>
<dbReference type="PANTHER" id="PTHR43775:SF37">
    <property type="entry name" value="SI:DKEY-61P9.11"/>
    <property type="match status" value="1"/>
</dbReference>
<dbReference type="SUPFAM" id="SSF47336">
    <property type="entry name" value="ACP-like"/>
    <property type="match status" value="1"/>
</dbReference>
<sequence length="1236" mass="136648">MVVNPTMLDGILQVLLNNLLPHTDMFSMPHRIARLTFFRPQTSPRITCFIPDQSQIWGEVDEVGQPSLASKQRQAHYLNLGFYDRETGELIAVLGDYYTIARDSNWHDMARSKHVVSWQPKFLSDAHVPMGPEVASGDEPAAIIESLQRMDRTERRIVRVVEWAGCREPDQTVLSRCVELLESANCHTEYWLVADRPEGAQACFDKFHRLGAALRFEPIASEDQTMSMLEQGPLRPATAELQLLHSERMPVDHAGWKLLCRLAVPGGLAVILHEPGCNFRPDAGWSTVHTGIHATVLRAPATDGEDFDTEWSPGPRWVLGETGSWAESWAARFDNAHVHCVPSELFEASKFELLDEWPFAGELCAVDFFCGKDPNDPTGEGVVTRFIALVQALVTSRLGNTADPCRLTVVTHGAVLDVEDPRAQVLWGAVRSMAMEVATDAALDFRLVDLGSQEDLLVLERLARVDLRESELAVRDQRLWSPRVVSKEAWYTPLQADEDACYKLEVFNPGQLDGLQMKAYQPAELDDDSVEIEVSAAALNFRDIMVTLNMLPPAAYEQSALGTEIGIEGSGTVRRVGTDVLQHRPGDEVVFTKGGCIANRVVVHQHTVFRKPSCLSLIQGASVLSVYTTAYYALMHLARLRKGQRVLVHSAMGGVGLAAIALAKHVGAEIYATAGNDEKRNKLRALGVREVFDSHSFDWYDELMDCTRGEGVDVVLNSLSGRHVALCLEALRPGGWHCEIGKVDIFADNALNMFVFRKNLRFAAIDIDRLMLEDPRLTHEICRACLELFEQGLVPPLPVTVFPYHKYAEALRLMMSGQHQGKLVLEAPAILRESGLSIADRQPYLDPDATYLVTGGLGGIGLHVLSYLVVSGARHLTLMDRDPQRRRSVEWIRKESYLSLIDFDYEIEIVTADVACEEDVSRCIAGLSRPLKGVFHLAGVIDDRLLVDMPRESVATVFAPKARGALNLHRATIDCPLDYFVMFSSVASTFGNPAQANYSAASAFLDGLAAWRRRRGLPGLSFNTAAIKEAGMAARNLHVLRMVQASGMPPVSARFCLYNLDYAMRARPDHDHLITALFRNPPWPRTSPAYMRTGHLVNNADAFRLDAGGQFTVDYVVEQIAAKVAELSGHEDGSVEEPLSAFGLNSISVAELGAFIQSQYQFQVSALELMTTATCLSLAEAIVTGKSNAAEKQVEDEVHNPEEAVRLNRTVARQPSVFAAEPEDHFPLATPEPVVS</sequence>
<dbReference type="SMART" id="SM00823">
    <property type="entry name" value="PKS_PP"/>
    <property type="match status" value="1"/>
</dbReference>
<keyword evidence="2" id="KW-0597">Phosphoprotein</keyword>
<dbReference type="InterPro" id="IPR020806">
    <property type="entry name" value="PKS_PP-bd"/>
</dbReference>
<dbReference type="GO" id="GO:0071770">
    <property type="term" value="P:DIM/DIP cell wall layer assembly"/>
    <property type="evidence" value="ECO:0007669"/>
    <property type="project" value="TreeGrafter"/>
</dbReference>
<dbReference type="GO" id="GO:0004312">
    <property type="term" value="F:fatty acid synthase activity"/>
    <property type="evidence" value="ECO:0007669"/>
    <property type="project" value="TreeGrafter"/>
</dbReference>
<feature type="domain" description="Carrier" evidence="4">
    <location>
        <begin position="1111"/>
        <end position="1186"/>
    </location>
</feature>
<dbReference type="InterPro" id="IPR036736">
    <property type="entry name" value="ACP-like_sf"/>
</dbReference>
<dbReference type="SUPFAM" id="SSF51735">
    <property type="entry name" value="NAD(P)-binding Rossmann-fold domains"/>
    <property type="match status" value="3"/>
</dbReference>
<evidence type="ECO:0000256" key="1">
    <source>
        <dbReference type="ARBA" id="ARBA00022450"/>
    </source>
</evidence>
<dbReference type="InterPro" id="IPR013968">
    <property type="entry name" value="PKS_KR"/>
</dbReference>
<dbReference type="GO" id="GO:0016491">
    <property type="term" value="F:oxidoreductase activity"/>
    <property type="evidence" value="ECO:0007669"/>
    <property type="project" value="InterPro"/>
</dbReference>
<proteinExistence type="predicted"/>
<evidence type="ECO:0000313" key="5">
    <source>
        <dbReference type="EMBL" id="MYD91120.1"/>
    </source>
</evidence>
<dbReference type="InterPro" id="IPR036291">
    <property type="entry name" value="NAD(P)-bd_dom_sf"/>
</dbReference>
<dbReference type="InterPro" id="IPR013149">
    <property type="entry name" value="ADH-like_C"/>
</dbReference>
<keyword evidence="3" id="KW-0808">Transferase</keyword>
<dbReference type="GO" id="GO:0005737">
    <property type="term" value="C:cytoplasm"/>
    <property type="evidence" value="ECO:0007669"/>
    <property type="project" value="TreeGrafter"/>
</dbReference>
<dbReference type="PROSITE" id="PS00012">
    <property type="entry name" value="PHOSPHOPANTETHEINE"/>
    <property type="match status" value="1"/>
</dbReference>
<dbReference type="AlphaFoldDB" id="A0A6B1DTI9"/>
<dbReference type="InterPro" id="IPR009081">
    <property type="entry name" value="PP-bd_ACP"/>
</dbReference>
<evidence type="ECO:0000259" key="4">
    <source>
        <dbReference type="PROSITE" id="PS50075"/>
    </source>
</evidence>
<keyword evidence="1" id="KW-0596">Phosphopantetheine</keyword>
<dbReference type="Gene3D" id="3.40.50.720">
    <property type="entry name" value="NAD(P)-binding Rossmann-like Domain"/>
    <property type="match status" value="3"/>
</dbReference>
<dbReference type="EMBL" id="VXPY01000087">
    <property type="protein sequence ID" value="MYD91120.1"/>
    <property type="molecule type" value="Genomic_DNA"/>
</dbReference>
<dbReference type="Pfam" id="PF00550">
    <property type="entry name" value="PP-binding"/>
    <property type="match status" value="1"/>
</dbReference>
<dbReference type="InterPro" id="IPR011032">
    <property type="entry name" value="GroES-like_sf"/>
</dbReference>
<dbReference type="GO" id="GO:0006633">
    <property type="term" value="P:fatty acid biosynthetic process"/>
    <property type="evidence" value="ECO:0007669"/>
    <property type="project" value="TreeGrafter"/>
</dbReference>
<dbReference type="InterPro" id="IPR057326">
    <property type="entry name" value="KR_dom"/>
</dbReference>
<dbReference type="InterPro" id="IPR006162">
    <property type="entry name" value="Ppantetheine_attach_site"/>
</dbReference>